<dbReference type="GO" id="GO:0032259">
    <property type="term" value="P:methylation"/>
    <property type="evidence" value="ECO:0007669"/>
    <property type="project" value="UniProtKB-KW"/>
</dbReference>
<gene>
    <name evidence="7" type="ORF">SAMN05216551_11291</name>
</gene>
<evidence type="ECO:0000256" key="4">
    <source>
        <dbReference type="ARBA" id="ARBA00023004"/>
    </source>
</evidence>
<dbReference type="RefSeq" id="WP_091911643.1">
    <property type="nucleotide sequence ID" value="NZ_FNLO01000012.1"/>
</dbReference>
<dbReference type="PANTHER" id="PTHR21266">
    <property type="entry name" value="IRON-SULFUR DOMAIN CONTAINING PROTEIN"/>
    <property type="match status" value="1"/>
</dbReference>
<keyword evidence="2" id="KW-0479">Metal-binding</keyword>
<name>A0A1H2PVS2_9BURK</name>
<sequence>MTLPSQKLMAASRKAAARMANRDTPFIFDEWYVAAFKEEVGRALTPRKLLGKRVVMYRTEAGEVVAVEDRCPHRSLPLSLGRLDGDDIICGYHGFRYDSNGDLIEVPSQKNCPRGIGVKRYATAERGPLIWIWMGDPATADHARLPHQEWFERDDWRCTSGYFKHPGNYVSMHENLMDLTHLSYLHAATIGTPDYAYAPFETQLEEGHYTLLRKVVPTTLSPVWGKTTGLDGCNTAARIVTSEFLSPGLHRVSVTLYDSALSESARKEFKIATAHILTPEDHSSMHYFIVHGRDFALDDEKIGEFMHESLFAAFNEDVDALGALEKVLDDVDENHYEISVTSDAPAVATRTYLKRRAMAEAEARQALAEPVVINFQDTPAHAAG</sequence>
<evidence type="ECO:0000259" key="6">
    <source>
        <dbReference type="PROSITE" id="PS51296"/>
    </source>
</evidence>
<feature type="domain" description="Rieske" evidence="6">
    <location>
        <begin position="31"/>
        <end position="132"/>
    </location>
</feature>
<dbReference type="SUPFAM" id="SSF50022">
    <property type="entry name" value="ISP domain"/>
    <property type="match status" value="1"/>
</dbReference>
<dbReference type="InterPro" id="IPR044043">
    <property type="entry name" value="VanA_C_cat"/>
</dbReference>
<reference evidence="8" key="1">
    <citation type="submission" date="2016-09" db="EMBL/GenBank/DDBJ databases">
        <authorList>
            <person name="Varghese N."/>
            <person name="Submissions S."/>
        </authorList>
    </citation>
    <scope>NUCLEOTIDE SEQUENCE [LARGE SCALE GENOMIC DNA]</scope>
    <source>
        <strain evidence="8">JS23</strain>
    </source>
</reference>
<evidence type="ECO:0000256" key="3">
    <source>
        <dbReference type="ARBA" id="ARBA00023002"/>
    </source>
</evidence>
<dbReference type="PROSITE" id="PS51296">
    <property type="entry name" value="RIESKE"/>
    <property type="match status" value="1"/>
</dbReference>
<evidence type="ECO:0000256" key="1">
    <source>
        <dbReference type="ARBA" id="ARBA00022714"/>
    </source>
</evidence>
<dbReference type="Pfam" id="PF19112">
    <property type="entry name" value="VanA_C"/>
    <property type="match status" value="1"/>
</dbReference>
<dbReference type="EMBL" id="FNLO01000012">
    <property type="protein sequence ID" value="SDV50566.1"/>
    <property type="molecule type" value="Genomic_DNA"/>
</dbReference>
<dbReference type="Proteomes" id="UP000243719">
    <property type="component" value="Unassembled WGS sequence"/>
</dbReference>
<keyword evidence="3" id="KW-0560">Oxidoreductase</keyword>
<keyword evidence="4" id="KW-0408">Iron</keyword>
<keyword evidence="7" id="KW-0489">Methyltransferase</keyword>
<dbReference type="PANTHER" id="PTHR21266:SF60">
    <property type="entry name" value="3-KETOSTEROID-9-ALPHA-MONOOXYGENASE, OXYGENASE COMPONENT"/>
    <property type="match status" value="1"/>
</dbReference>
<accession>A0A1H2PVS2</accession>
<evidence type="ECO:0000256" key="5">
    <source>
        <dbReference type="ARBA" id="ARBA00023014"/>
    </source>
</evidence>
<evidence type="ECO:0000256" key="2">
    <source>
        <dbReference type="ARBA" id="ARBA00022723"/>
    </source>
</evidence>
<organism evidence="7 8">
    <name type="scientific">Chitinasiproducens palmae</name>
    <dbReference type="NCBI Taxonomy" id="1770053"/>
    <lineage>
        <taxon>Bacteria</taxon>
        <taxon>Pseudomonadati</taxon>
        <taxon>Pseudomonadota</taxon>
        <taxon>Betaproteobacteria</taxon>
        <taxon>Burkholderiales</taxon>
        <taxon>Burkholderiaceae</taxon>
        <taxon>Chitinasiproducens</taxon>
    </lineage>
</organism>
<keyword evidence="1" id="KW-0001">2Fe-2S</keyword>
<proteinExistence type="predicted"/>
<dbReference type="InterPro" id="IPR050584">
    <property type="entry name" value="Cholesterol_7-desaturase"/>
</dbReference>
<dbReference type="Gene3D" id="3.90.380.10">
    <property type="entry name" value="Naphthalene 1,2-dioxygenase Alpha Subunit, Chain A, domain 1"/>
    <property type="match status" value="1"/>
</dbReference>
<dbReference type="InterPro" id="IPR017941">
    <property type="entry name" value="Rieske_2Fe-2S"/>
</dbReference>
<dbReference type="InterPro" id="IPR036922">
    <property type="entry name" value="Rieske_2Fe-2S_sf"/>
</dbReference>
<dbReference type="STRING" id="1770053.SAMN05216551_11291"/>
<keyword evidence="5" id="KW-0411">Iron-sulfur</keyword>
<dbReference type="SUPFAM" id="SSF55961">
    <property type="entry name" value="Bet v1-like"/>
    <property type="match status" value="1"/>
</dbReference>
<protein>
    <submittedName>
        <fullName evidence="7">Vanillate O-demethylase monooxygenase subunit</fullName>
    </submittedName>
</protein>
<evidence type="ECO:0000313" key="7">
    <source>
        <dbReference type="EMBL" id="SDV50566.1"/>
    </source>
</evidence>
<dbReference type="GO" id="GO:0008168">
    <property type="term" value="F:methyltransferase activity"/>
    <property type="evidence" value="ECO:0007669"/>
    <property type="project" value="UniProtKB-KW"/>
</dbReference>
<dbReference type="Gene3D" id="2.102.10.10">
    <property type="entry name" value="Rieske [2Fe-2S] iron-sulphur domain"/>
    <property type="match status" value="1"/>
</dbReference>
<dbReference type="OrthoDB" id="9790995at2"/>
<keyword evidence="7" id="KW-0808">Transferase</keyword>
<evidence type="ECO:0000313" key="8">
    <source>
        <dbReference type="Proteomes" id="UP000243719"/>
    </source>
</evidence>
<dbReference type="GO" id="GO:0004497">
    <property type="term" value="F:monooxygenase activity"/>
    <property type="evidence" value="ECO:0007669"/>
    <property type="project" value="UniProtKB-KW"/>
</dbReference>
<dbReference type="GO" id="GO:0051537">
    <property type="term" value="F:2 iron, 2 sulfur cluster binding"/>
    <property type="evidence" value="ECO:0007669"/>
    <property type="project" value="UniProtKB-KW"/>
</dbReference>
<dbReference type="GO" id="GO:0046872">
    <property type="term" value="F:metal ion binding"/>
    <property type="evidence" value="ECO:0007669"/>
    <property type="project" value="UniProtKB-KW"/>
</dbReference>
<keyword evidence="7" id="KW-0503">Monooxygenase</keyword>
<dbReference type="Pfam" id="PF00355">
    <property type="entry name" value="Rieske"/>
    <property type="match status" value="1"/>
</dbReference>
<dbReference type="AlphaFoldDB" id="A0A1H2PVS2"/>
<keyword evidence="8" id="KW-1185">Reference proteome</keyword>